<dbReference type="HOGENOM" id="CLU_2001532_0_0_0"/>
<dbReference type="KEGG" id="ote:Oter_1245"/>
<reference evidence="1 2" key="1">
    <citation type="journal article" date="2011" name="J. Bacteriol.">
        <title>Genome sequence of the verrucomicrobium Opitutus terrae PB90-1, an abundant inhabitant of rice paddy soil ecosystems.</title>
        <authorList>
            <person name="van Passel M.W."/>
            <person name="Kant R."/>
            <person name="Palva A."/>
            <person name="Copeland A."/>
            <person name="Lucas S."/>
            <person name="Lapidus A."/>
            <person name="Glavina del Rio T."/>
            <person name="Pitluck S."/>
            <person name="Goltsman E."/>
            <person name="Clum A."/>
            <person name="Sun H."/>
            <person name="Schmutz J."/>
            <person name="Larimer F.W."/>
            <person name="Land M.L."/>
            <person name="Hauser L."/>
            <person name="Kyrpides N."/>
            <person name="Mikhailova N."/>
            <person name="Richardson P.P."/>
            <person name="Janssen P.H."/>
            <person name="de Vos W.M."/>
            <person name="Smidt H."/>
        </authorList>
    </citation>
    <scope>NUCLEOTIDE SEQUENCE [LARGE SCALE GENOMIC DNA]</scope>
    <source>
        <strain evidence="2">DSM 11246 / JCM 15787 / PB90-1</strain>
    </source>
</reference>
<dbReference type="AlphaFoldDB" id="B1ZPL1"/>
<gene>
    <name evidence="1" type="ordered locus">Oter_1245</name>
</gene>
<dbReference type="STRING" id="452637.Oter_1245"/>
<evidence type="ECO:0000313" key="2">
    <source>
        <dbReference type="Proteomes" id="UP000007013"/>
    </source>
</evidence>
<dbReference type="Proteomes" id="UP000007013">
    <property type="component" value="Chromosome"/>
</dbReference>
<evidence type="ECO:0000313" key="1">
    <source>
        <dbReference type="EMBL" id="ACB74530.1"/>
    </source>
</evidence>
<accession>B1ZPL1</accession>
<dbReference type="EMBL" id="CP001032">
    <property type="protein sequence ID" value="ACB74530.1"/>
    <property type="molecule type" value="Genomic_DNA"/>
</dbReference>
<organism evidence="1 2">
    <name type="scientific">Opitutus terrae (strain DSM 11246 / JCM 15787 / PB90-1)</name>
    <dbReference type="NCBI Taxonomy" id="452637"/>
    <lineage>
        <taxon>Bacteria</taxon>
        <taxon>Pseudomonadati</taxon>
        <taxon>Verrucomicrobiota</taxon>
        <taxon>Opitutia</taxon>
        <taxon>Opitutales</taxon>
        <taxon>Opitutaceae</taxon>
        <taxon>Opitutus</taxon>
    </lineage>
</organism>
<keyword evidence="2" id="KW-1185">Reference proteome</keyword>
<name>B1ZPL1_OPITP</name>
<sequence>MVGGTMVPQIQRESETGGIHMNHTLTTVMTEPDPATSHRYQIYRQARNGLHYSHGGAIDSPTDAVALFLQTPPAFEGGEVRLWDHHAQRSVASADWHIETTRIGFTVRRRSNEFQDPALTTIAKGIAEREALAQTLSADVRMTI</sequence>
<proteinExistence type="predicted"/>
<protein>
    <submittedName>
        <fullName evidence="1">Uncharacterized protein</fullName>
    </submittedName>
</protein>